<dbReference type="Pfam" id="PF00929">
    <property type="entry name" value="RNase_T"/>
    <property type="match status" value="1"/>
</dbReference>
<dbReference type="SUPFAM" id="SSF53098">
    <property type="entry name" value="Ribonuclease H-like"/>
    <property type="match status" value="1"/>
</dbReference>
<dbReference type="OrthoDB" id="9803913at2"/>
<comment type="function">
    <text evidence="1">DNA polymerase III is a complex, multichain enzyme responsible for most of the replicative synthesis in bacteria. The epsilon subunit contain the editing function and is a proofreading 3'-5' exonuclease.</text>
</comment>
<dbReference type="Pfam" id="PF01541">
    <property type="entry name" value="GIY-YIG"/>
    <property type="match status" value="1"/>
</dbReference>
<dbReference type="InterPro" id="IPR047296">
    <property type="entry name" value="GIY-YIG_UvrC_Cho"/>
</dbReference>
<dbReference type="Gene3D" id="3.30.420.10">
    <property type="entry name" value="Ribonuclease H-like superfamily/Ribonuclease H"/>
    <property type="match status" value="1"/>
</dbReference>
<evidence type="ECO:0000256" key="1">
    <source>
        <dbReference type="ARBA" id="ARBA00025483"/>
    </source>
</evidence>
<dbReference type="SUPFAM" id="SSF82771">
    <property type="entry name" value="GIY-YIG endonuclease"/>
    <property type="match status" value="1"/>
</dbReference>
<dbReference type="PANTHER" id="PTHR30231:SF37">
    <property type="entry name" value="EXODEOXYRIBONUCLEASE 10"/>
    <property type="match status" value="1"/>
</dbReference>
<proteinExistence type="predicted"/>
<dbReference type="EMBL" id="FNQY01000010">
    <property type="protein sequence ID" value="SEA20364.1"/>
    <property type="molecule type" value="Genomic_DNA"/>
</dbReference>
<dbReference type="FunFam" id="3.30.420.10:FF:000045">
    <property type="entry name" value="3'-5' exonuclease DinG"/>
    <property type="match status" value="1"/>
</dbReference>
<dbReference type="Proteomes" id="UP000199041">
    <property type="component" value="Unassembled WGS sequence"/>
</dbReference>
<dbReference type="SMART" id="SM00479">
    <property type="entry name" value="EXOIII"/>
    <property type="match status" value="1"/>
</dbReference>
<organism evidence="4 5">
    <name type="scientific">Arachidicoccus rhizosphaerae</name>
    <dbReference type="NCBI Taxonomy" id="551991"/>
    <lineage>
        <taxon>Bacteria</taxon>
        <taxon>Pseudomonadati</taxon>
        <taxon>Bacteroidota</taxon>
        <taxon>Chitinophagia</taxon>
        <taxon>Chitinophagales</taxon>
        <taxon>Chitinophagaceae</taxon>
        <taxon>Arachidicoccus</taxon>
    </lineage>
</organism>
<dbReference type="GO" id="GO:0005829">
    <property type="term" value="C:cytosol"/>
    <property type="evidence" value="ECO:0007669"/>
    <property type="project" value="TreeGrafter"/>
</dbReference>
<accession>A0A1H3ZAG8</accession>
<evidence type="ECO:0000256" key="2">
    <source>
        <dbReference type="ARBA" id="ARBA00026073"/>
    </source>
</evidence>
<sequence>MEYAIVDIETTGGHASGSGITEVAIVLHNGQQITGRYETLVNPGVPIPLYITALTGISNSMIATSPSFDQVAENIFNLLQGRIFVAHNVNFDYSFIKHHLAQSGFYYNAPKLCTVRLSRKIKPGLSSYSLGRLCAALDIPLVDRHRAGGDADATAILFTRLLEWDAKGIVAGMLKKGAGDQNLPAHLPKADFEALPHGPGVYYFRDEKDKVIYVGKAKDIRKRVAQHFTGHNPNPQRQHFLRSIHHIRFEPCGTELMAFILEALEIKRLWPKYNRAMKKYEPKFGLFVYEALDGFLRMAIGKFNKNQQAELVFTHLIEASNTLHEMVHAYDLCPELCRLGSCTTEGGCEGRGGMCPRKTDTGYYNELVREALQEYRNQLPTFVILDKGRTEAEQSCIYVEKGHFTAMGYLGKEVDLTRIEDAKSMLPLYQGNHYIMQLIYSYAKAFPQKVLMKEYEMWENMDL</sequence>
<dbReference type="CDD" id="cd10434">
    <property type="entry name" value="GIY-YIG_UvrC_Cho"/>
    <property type="match status" value="1"/>
</dbReference>
<gene>
    <name evidence="4" type="ORF">SAMN05192529_110106</name>
</gene>
<dbReference type="SMART" id="SM00465">
    <property type="entry name" value="GIYc"/>
    <property type="match status" value="1"/>
</dbReference>
<evidence type="ECO:0000313" key="4">
    <source>
        <dbReference type="EMBL" id="SEA20364.1"/>
    </source>
</evidence>
<name>A0A1H3ZAG8_9BACT</name>
<protein>
    <submittedName>
        <fullName evidence="4">DNA polymerase-3 subunit epsilon</fullName>
    </submittedName>
</protein>
<feature type="domain" description="GIY-YIG" evidence="3">
    <location>
        <begin position="197"/>
        <end position="275"/>
    </location>
</feature>
<dbReference type="GO" id="GO:0045004">
    <property type="term" value="P:DNA replication proofreading"/>
    <property type="evidence" value="ECO:0007669"/>
    <property type="project" value="TreeGrafter"/>
</dbReference>
<dbReference type="STRING" id="551991.SAMN05192529_110106"/>
<dbReference type="InterPro" id="IPR012337">
    <property type="entry name" value="RNaseH-like_sf"/>
</dbReference>
<dbReference type="GO" id="GO:0003676">
    <property type="term" value="F:nucleic acid binding"/>
    <property type="evidence" value="ECO:0007669"/>
    <property type="project" value="InterPro"/>
</dbReference>
<evidence type="ECO:0000259" key="3">
    <source>
        <dbReference type="PROSITE" id="PS50164"/>
    </source>
</evidence>
<dbReference type="InterPro" id="IPR013520">
    <property type="entry name" value="Ribonucl_H"/>
</dbReference>
<dbReference type="PANTHER" id="PTHR30231">
    <property type="entry name" value="DNA POLYMERASE III SUBUNIT EPSILON"/>
    <property type="match status" value="1"/>
</dbReference>
<reference evidence="4 5" key="1">
    <citation type="submission" date="2016-10" db="EMBL/GenBank/DDBJ databases">
        <authorList>
            <person name="de Groot N.N."/>
        </authorList>
    </citation>
    <scope>NUCLEOTIDE SEQUENCE [LARGE SCALE GENOMIC DNA]</scope>
    <source>
        <strain evidence="4 5">Vu-144</strain>
    </source>
</reference>
<dbReference type="InterPro" id="IPR036397">
    <property type="entry name" value="RNaseH_sf"/>
</dbReference>
<dbReference type="Gene3D" id="3.40.1440.10">
    <property type="entry name" value="GIY-YIG endonuclease"/>
    <property type="match status" value="1"/>
</dbReference>
<dbReference type="AlphaFoldDB" id="A0A1H3ZAG8"/>
<dbReference type="PROSITE" id="PS50164">
    <property type="entry name" value="GIY_YIG"/>
    <property type="match status" value="1"/>
</dbReference>
<dbReference type="GO" id="GO:0006289">
    <property type="term" value="P:nucleotide-excision repair"/>
    <property type="evidence" value="ECO:0007669"/>
    <property type="project" value="InterPro"/>
</dbReference>
<dbReference type="InterPro" id="IPR000305">
    <property type="entry name" value="GIY-YIG_endonuc"/>
</dbReference>
<dbReference type="RefSeq" id="WP_091397637.1">
    <property type="nucleotide sequence ID" value="NZ_FNQY01000010.1"/>
</dbReference>
<dbReference type="InterPro" id="IPR035901">
    <property type="entry name" value="GIY-YIG_endonuc_sf"/>
</dbReference>
<keyword evidence="5" id="KW-1185">Reference proteome</keyword>
<evidence type="ECO:0000313" key="5">
    <source>
        <dbReference type="Proteomes" id="UP000199041"/>
    </source>
</evidence>
<comment type="subunit">
    <text evidence="2">DNA polymerase III contains a core (composed of alpha, epsilon and theta chains) that associates with a tau subunit. This core dimerizes to form the POLIII' complex. PolIII' associates with the gamma complex (composed of gamma, delta, delta', psi and chi chains) and with the beta chain to form the complete DNA polymerase III complex.</text>
</comment>
<dbReference type="CDD" id="cd06127">
    <property type="entry name" value="DEDDh"/>
    <property type="match status" value="1"/>
</dbReference>
<dbReference type="GO" id="GO:0008408">
    <property type="term" value="F:3'-5' exonuclease activity"/>
    <property type="evidence" value="ECO:0007669"/>
    <property type="project" value="TreeGrafter"/>
</dbReference>